<protein>
    <submittedName>
        <fullName evidence="1">Uncharacterized protein</fullName>
    </submittedName>
</protein>
<reference evidence="1 2" key="1">
    <citation type="submission" date="2021-06" db="EMBL/GenBank/DDBJ databases">
        <title>Caerostris darwini draft genome.</title>
        <authorList>
            <person name="Kono N."/>
            <person name="Arakawa K."/>
        </authorList>
    </citation>
    <scope>NUCLEOTIDE SEQUENCE [LARGE SCALE GENOMIC DNA]</scope>
</reference>
<sequence>MCRLSAFLLASENRESRNGSIFSSDQVLSWLCRKGNESLQRHQAIADSLGAIKQQEEEFEKFYFLAMGHKCYLRGDK</sequence>
<keyword evidence="2" id="KW-1185">Reference proteome</keyword>
<proteinExistence type="predicted"/>
<organism evidence="1 2">
    <name type="scientific">Caerostris darwini</name>
    <dbReference type="NCBI Taxonomy" id="1538125"/>
    <lineage>
        <taxon>Eukaryota</taxon>
        <taxon>Metazoa</taxon>
        <taxon>Ecdysozoa</taxon>
        <taxon>Arthropoda</taxon>
        <taxon>Chelicerata</taxon>
        <taxon>Arachnida</taxon>
        <taxon>Araneae</taxon>
        <taxon>Araneomorphae</taxon>
        <taxon>Entelegynae</taxon>
        <taxon>Araneoidea</taxon>
        <taxon>Araneidae</taxon>
        <taxon>Caerostris</taxon>
    </lineage>
</organism>
<evidence type="ECO:0000313" key="1">
    <source>
        <dbReference type="EMBL" id="GIY54157.1"/>
    </source>
</evidence>
<name>A0AAV4U8R3_9ARAC</name>
<dbReference type="EMBL" id="BPLQ01010883">
    <property type="protein sequence ID" value="GIY54157.1"/>
    <property type="molecule type" value="Genomic_DNA"/>
</dbReference>
<evidence type="ECO:0000313" key="2">
    <source>
        <dbReference type="Proteomes" id="UP001054837"/>
    </source>
</evidence>
<dbReference type="Proteomes" id="UP001054837">
    <property type="component" value="Unassembled WGS sequence"/>
</dbReference>
<gene>
    <name evidence="1" type="primary">AVEN_32468_1</name>
    <name evidence="1" type="ORF">CDAR_446161</name>
</gene>
<dbReference type="AlphaFoldDB" id="A0AAV4U8R3"/>
<comment type="caution">
    <text evidence="1">The sequence shown here is derived from an EMBL/GenBank/DDBJ whole genome shotgun (WGS) entry which is preliminary data.</text>
</comment>
<accession>A0AAV4U8R3</accession>